<dbReference type="InterPro" id="IPR001584">
    <property type="entry name" value="Integrase_cat-core"/>
</dbReference>
<dbReference type="GO" id="GO:0004803">
    <property type="term" value="F:transposase activity"/>
    <property type="evidence" value="ECO:0007669"/>
    <property type="project" value="TreeGrafter"/>
</dbReference>
<dbReference type="Proteomes" id="UP000266506">
    <property type="component" value="Unassembled WGS sequence"/>
</dbReference>
<feature type="domain" description="Integrase catalytic" evidence="1">
    <location>
        <begin position="250"/>
        <end position="414"/>
    </location>
</feature>
<dbReference type="AlphaFoldDB" id="A0A397RQU5"/>
<name>A0A397RQU5_9MOLU</name>
<dbReference type="RefSeq" id="WP_119016551.1">
    <property type="nucleotide sequence ID" value="NZ_QXEV01000017.1"/>
</dbReference>
<dbReference type="SUPFAM" id="SSF53098">
    <property type="entry name" value="Ribonuclease H-like"/>
    <property type="match status" value="1"/>
</dbReference>
<protein>
    <submittedName>
        <fullName evidence="2">IS30 family transposase</fullName>
    </submittedName>
</protein>
<dbReference type="Gene3D" id="3.30.420.10">
    <property type="entry name" value="Ribonuclease H-like superfamily/Ribonuclease H"/>
    <property type="match status" value="1"/>
</dbReference>
<dbReference type="GO" id="GO:0005829">
    <property type="term" value="C:cytosol"/>
    <property type="evidence" value="ECO:0007669"/>
    <property type="project" value="TreeGrafter"/>
</dbReference>
<evidence type="ECO:0000313" key="3">
    <source>
        <dbReference type="Proteomes" id="UP000266506"/>
    </source>
</evidence>
<dbReference type="NCBIfam" id="NF033563">
    <property type="entry name" value="transpos_IS30"/>
    <property type="match status" value="1"/>
</dbReference>
<evidence type="ECO:0000259" key="1">
    <source>
        <dbReference type="PROSITE" id="PS50994"/>
    </source>
</evidence>
<dbReference type="OrthoDB" id="9803231at2"/>
<dbReference type="InterPro" id="IPR051917">
    <property type="entry name" value="Transposase-Integrase"/>
</dbReference>
<dbReference type="InterPro" id="IPR053392">
    <property type="entry name" value="Transposase_IS30-like"/>
</dbReference>
<dbReference type="InParanoid" id="A0A397RQU5"/>
<sequence>MATNTKHIDSKKYGKALTLKDRITIEDIIKNNRALNGSMIVTLNSISDILEKDPTTISKEVKARRTPIDKRQPNYKVMSQVCNTCVKKAKCEFKQNSNIQAYLCEYYEKYTCKHLLRFPWVCNGCHKRGHCTLSKSYYNPIPAHESYEYTLTDSRQGVYMTQKEFEKINEVISSGLKKKQSIEHILHSNNVPICVTTAYTYLHKGYFNANILDTHRIAYFKGLNGTKPQNSKILKNKKVGRHYEDFLDLLAKNPDLTYTQMDTVEGVKGGKVCLSLKIVKIQLQLYFIMNDKTAATVVNTLNTIQSIIGIENYKKIFGTILTDNGSEFTDIDGIMYDPENGELRTDLYFCHPQCSGEKGSCERTHELFRYIIPKGSSLNDFNQNDFNKITSHVNSLKRKSTDYSTPIELFYAFFGREILDKLNISLIEPNSVILSPELLK</sequence>
<dbReference type="PANTHER" id="PTHR10948">
    <property type="entry name" value="TRANSPOSASE"/>
    <property type="match status" value="1"/>
</dbReference>
<dbReference type="EMBL" id="QXEV01000017">
    <property type="protein sequence ID" value="RIA75532.1"/>
    <property type="molecule type" value="Genomic_DNA"/>
</dbReference>
<accession>A0A397RQU5</accession>
<organism evidence="2 3">
    <name type="scientific">Anaeroplasma bactoclasticum</name>
    <dbReference type="NCBI Taxonomy" id="2088"/>
    <lineage>
        <taxon>Bacteria</taxon>
        <taxon>Bacillati</taxon>
        <taxon>Mycoplasmatota</taxon>
        <taxon>Mollicutes</taxon>
        <taxon>Anaeroplasmatales</taxon>
        <taxon>Anaeroplasmataceae</taxon>
        <taxon>Anaeroplasma</taxon>
    </lineage>
</organism>
<reference evidence="2 3" key="1">
    <citation type="submission" date="2018-08" db="EMBL/GenBank/DDBJ databases">
        <title>Genomic Encyclopedia of Archaeal and Bacterial Type Strains, Phase II (KMG-II): from individual species to whole genera.</title>
        <authorList>
            <person name="Goeker M."/>
        </authorList>
    </citation>
    <scope>NUCLEOTIDE SEQUENCE [LARGE SCALE GENOMIC DNA]</scope>
    <source>
        <strain evidence="2 3">ATCC 27112</strain>
    </source>
</reference>
<proteinExistence type="predicted"/>
<dbReference type="InterPro" id="IPR036397">
    <property type="entry name" value="RNaseH_sf"/>
</dbReference>
<evidence type="ECO:0000313" key="2">
    <source>
        <dbReference type="EMBL" id="RIA75532.1"/>
    </source>
</evidence>
<dbReference type="PROSITE" id="PS50994">
    <property type="entry name" value="INTEGRASE"/>
    <property type="match status" value="1"/>
</dbReference>
<dbReference type="InterPro" id="IPR012337">
    <property type="entry name" value="RNaseH-like_sf"/>
</dbReference>
<comment type="caution">
    <text evidence="2">The sequence shown here is derived from an EMBL/GenBank/DDBJ whole genome shotgun (WGS) entry which is preliminary data.</text>
</comment>
<gene>
    <name evidence="2" type="ORF">EI71_01428</name>
</gene>
<keyword evidence="3" id="KW-1185">Reference proteome</keyword>
<dbReference type="GO" id="GO:0003676">
    <property type="term" value="F:nucleic acid binding"/>
    <property type="evidence" value="ECO:0007669"/>
    <property type="project" value="InterPro"/>
</dbReference>
<dbReference type="GO" id="GO:0015074">
    <property type="term" value="P:DNA integration"/>
    <property type="evidence" value="ECO:0007669"/>
    <property type="project" value="InterPro"/>
</dbReference>
<dbReference type="PANTHER" id="PTHR10948:SF23">
    <property type="entry name" value="TRANSPOSASE INSI FOR INSERTION SEQUENCE ELEMENT IS30A-RELATED"/>
    <property type="match status" value="1"/>
</dbReference>
<dbReference type="GO" id="GO:0032196">
    <property type="term" value="P:transposition"/>
    <property type="evidence" value="ECO:0007669"/>
    <property type="project" value="TreeGrafter"/>
</dbReference>